<reference evidence="4 5" key="1">
    <citation type="submission" date="2018-08" db="EMBL/GenBank/DDBJ databases">
        <title>Aphanomyces genome sequencing and annotation.</title>
        <authorList>
            <person name="Minardi D."/>
            <person name="Oidtmann B."/>
            <person name="Van Der Giezen M."/>
            <person name="Studholme D.J."/>
        </authorList>
    </citation>
    <scope>NUCLEOTIDE SEQUENCE [LARGE SCALE GENOMIC DNA]</scope>
    <source>
        <strain evidence="3 4">Da</strain>
        <strain evidence="2 5">Sv</strain>
    </source>
</reference>
<proteinExistence type="predicted"/>
<name>A0A418CRH4_APHAT</name>
<gene>
    <name evidence="2" type="ORF">DYB35_008171</name>
    <name evidence="3" type="ORF">DYB37_008007</name>
</gene>
<evidence type="ECO:0000313" key="3">
    <source>
        <dbReference type="EMBL" id="RHZ23677.1"/>
    </source>
</evidence>
<evidence type="ECO:0000313" key="4">
    <source>
        <dbReference type="Proteomes" id="UP000285430"/>
    </source>
</evidence>
<dbReference type="EMBL" id="QUTG01006258">
    <property type="protein sequence ID" value="RHY84336.1"/>
    <property type="molecule type" value="Genomic_DNA"/>
</dbReference>
<sequence>MRESRDTTKFATMWSVLEELKLDDERQKLSNPSLRKNADRSDDALNATANGKCHYCHKPVHFRIECRRRQTDEAKGVQRRSVQDKLHGNSSERGRSYGNGRGGDETDECNAAMLTYKREAIIDNGTTAHITGDIDLLHSVVA</sequence>
<dbReference type="Proteomes" id="UP000285430">
    <property type="component" value="Unassembled WGS sequence"/>
</dbReference>
<evidence type="ECO:0000313" key="2">
    <source>
        <dbReference type="EMBL" id="RHY84336.1"/>
    </source>
</evidence>
<protein>
    <recommendedName>
        <fullName evidence="6">CCHC-type domain-containing protein</fullName>
    </recommendedName>
</protein>
<evidence type="ECO:0000256" key="1">
    <source>
        <dbReference type="SAM" id="MobiDB-lite"/>
    </source>
</evidence>
<dbReference type="AlphaFoldDB" id="A0A418CRH4"/>
<feature type="region of interest" description="Disordered" evidence="1">
    <location>
        <begin position="71"/>
        <end position="107"/>
    </location>
</feature>
<evidence type="ECO:0008006" key="6">
    <source>
        <dbReference type="Google" id="ProtNLM"/>
    </source>
</evidence>
<dbReference type="Proteomes" id="UP000285712">
    <property type="component" value="Unassembled WGS sequence"/>
</dbReference>
<organism evidence="2 5">
    <name type="scientific">Aphanomyces astaci</name>
    <name type="common">Crayfish plague agent</name>
    <dbReference type="NCBI Taxonomy" id="112090"/>
    <lineage>
        <taxon>Eukaryota</taxon>
        <taxon>Sar</taxon>
        <taxon>Stramenopiles</taxon>
        <taxon>Oomycota</taxon>
        <taxon>Saprolegniomycetes</taxon>
        <taxon>Saprolegniales</taxon>
        <taxon>Verrucalvaceae</taxon>
        <taxon>Aphanomyces</taxon>
    </lineage>
</organism>
<evidence type="ECO:0000313" key="5">
    <source>
        <dbReference type="Proteomes" id="UP000285712"/>
    </source>
</evidence>
<comment type="caution">
    <text evidence="2">The sequence shown here is derived from an EMBL/GenBank/DDBJ whole genome shotgun (WGS) entry which is preliminary data.</text>
</comment>
<accession>A0A418CRH4</accession>
<dbReference type="EMBL" id="QUTH01002812">
    <property type="protein sequence ID" value="RHZ23677.1"/>
    <property type="molecule type" value="Genomic_DNA"/>
</dbReference>
<feature type="compositionally biased region" description="Basic and acidic residues" evidence="1">
    <location>
        <begin position="71"/>
        <end position="95"/>
    </location>
</feature>